<feature type="transmembrane region" description="Helical" evidence="1">
    <location>
        <begin position="360"/>
        <end position="382"/>
    </location>
</feature>
<dbReference type="GO" id="GO:0003843">
    <property type="term" value="F:1,3-beta-D-glucan synthase activity"/>
    <property type="evidence" value="ECO:0007669"/>
    <property type="project" value="InterPro"/>
</dbReference>
<feature type="domain" description="Glycosyl transferase 48" evidence="2">
    <location>
        <begin position="22"/>
        <end position="652"/>
    </location>
</feature>
<dbReference type="GO" id="GO:0005886">
    <property type="term" value="C:plasma membrane"/>
    <property type="evidence" value="ECO:0007669"/>
    <property type="project" value="TreeGrafter"/>
</dbReference>
<evidence type="ECO:0000313" key="4">
    <source>
        <dbReference type="Proteomes" id="UP000825935"/>
    </source>
</evidence>
<feature type="transmembrane region" description="Helical" evidence="1">
    <location>
        <begin position="700"/>
        <end position="721"/>
    </location>
</feature>
<gene>
    <name evidence="3" type="ORF">KP509_33G042600</name>
</gene>
<dbReference type="PANTHER" id="PTHR12741:SF7">
    <property type="entry name" value="CALLOSE SYNTHASE 12"/>
    <property type="match status" value="1"/>
</dbReference>
<dbReference type="InterPro" id="IPR003440">
    <property type="entry name" value="Glyco_trans_48_dom"/>
</dbReference>
<organism evidence="3 4">
    <name type="scientific">Ceratopteris richardii</name>
    <name type="common">Triangle waterfern</name>
    <dbReference type="NCBI Taxonomy" id="49495"/>
    <lineage>
        <taxon>Eukaryota</taxon>
        <taxon>Viridiplantae</taxon>
        <taxon>Streptophyta</taxon>
        <taxon>Embryophyta</taxon>
        <taxon>Tracheophyta</taxon>
        <taxon>Polypodiopsida</taxon>
        <taxon>Polypodiidae</taxon>
        <taxon>Polypodiales</taxon>
        <taxon>Pteridineae</taxon>
        <taxon>Pteridaceae</taxon>
        <taxon>Parkerioideae</taxon>
        <taxon>Ceratopteris</taxon>
    </lineage>
</organism>
<keyword evidence="1" id="KW-0472">Membrane</keyword>
<evidence type="ECO:0000259" key="2">
    <source>
        <dbReference type="Pfam" id="PF02364"/>
    </source>
</evidence>
<name>A0A8T2QQT7_CERRI</name>
<proteinExistence type="predicted"/>
<protein>
    <recommendedName>
        <fullName evidence="2">Glycosyl transferase 48 domain-containing protein</fullName>
    </recommendedName>
</protein>
<feature type="transmembrane region" description="Helical" evidence="1">
    <location>
        <begin position="668"/>
        <end position="693"/>
    </location>
</feature>
<accession>A0A8T2QQT7</accession>
<dbReference type="AlphaFoldDB" id="A0A8T2QQT7"/>
<dbReference type="Proteomes" id="UP000825935">
    <property type="component" value="Chromosome 33"/>
</dbReference>
<dbReference type="OrthoDB" id="1880850at2759"/>
<feature type="transmembrane region" description="Helical" evidence="1">
    <location>
        <begin position="636"/>
        <end position="656"/>
    </location>
</feature>
<evidence type="ECO:0000256" key="1">
    <source>
        <dbReference type="SAM" id="Phobius"/>
    </source>
</evidence>
<dbReference type="GO" id="GO:0006075">
    <property type="term" value="P:(1-&gt;3)-beta-D-glucan biosynthetic process"/>
    <property type="evidence" value="ECO:0007669"/>
    <property type="project" value="InterPro"/>
</dbReference>
<feature type="transmembrane region" description="Helical" evidence="1">
    <location>
        <begin position="530"/>
        <end position="552"/>
    </location>
</feature>
<keyword evidence="1" id="KW-1133">Transmembrane helix</keyword>
<sequence>MEERLDELTREIKEDEKIPIRIEQNRRWASYRGQTLARTLRGMVYYQNALEMLACLDDMPDNSREKFTAAPSEKHKALARSKFTLVVACQNYQRQQKETDPEQHGKAVEMDKLLKENPFMRIAYVISKLEDNRKKSYYSVLAKYDQNCQKIVKIYEIKLPGDFMLGEGKPENQNQAIIFTRGEALQAIDMNQENYFEEALKVRNLLEEFSPYKGKPPRVLGFREHIFTGSVSSLASFMSSQETSFVTLIQRVLAKPLRIRMHYGHPDMFDRLWFLTRGGIGKASKAINLSEDIYAGFNCTLRRGHVIHREYMQVGKGRDVGFNQITRFEAKISGGNAEQLISRDVYRLGKRLDFFRMSSFYYTTVGFYFSSLLVVLAGYVFLWGRVYIALSGVEDAIAAQSSFKNSALETVLNQQFVVQIGVFSSLPMLLENSLELGFTYATGNFLIMQMQLCSVFYTFSLGTKAYYFGTTLLHGGAIYKASGRSFVVKREQFITIFQQHSRSHFIKGIELIILLITHEIYSKISRNSTVYITMTIAYWFLAFTWLLAPFIFNPSGFDWLQTVYDYENFQEWLWRRGGASSTAEESWEVWWNEQQEYIHHTSIWGKMAEVVVSIRFFLIHYGTVYRLKIAAHNKSILVYLVSWTFIVVSIVVYIVVARAKENYGKRKYSYYRTIQCCVILFVCFVIGLLVGLTEFQFADLFISILGFLPTGWGILCMAAVAKPQLERYNRVWGVVVDVARLYEMAIGIIVLVPVGILSWFPGFQHMQTRILFNQAFSRGLQISRLFTGKKVTKRTFLRDLASRRKIA</sequence>
<comment type="caution">
    <text evidence="3">The sequence shown here is derived from an EMBL/GenBank/DDBJ whole genome shotgun (WGS) entry which is preliminary data.</text>
</comment>
<reference evidence="3" key="1">
    <citation type="submission" date="2021-08" db="EMBL/GenBank/DDBJ databases">
        <title>WGS assembly of Ceratopteris richardii.</title>
        <authorList>
            <person name="Marchant D.B."/>
            <person name="Chen G."/>
            <person name="Jenkins J."/>
            <person name="Shu S."/>
            <person name="Leebens-Mack J."/>
            <person name="Grimwood J."/>
            <person name="Schmutz J."/>
            <person name="Soltis P."/>
            <person name="Soltis D."/>
            <person name="Chen Z.-H."/>
        </authorList>
    </citation>
    <scope>NUCLEOTIDE SEQUENCE</scope>
    <source>
        <strain evidence="3">Whitten #5841</strain>
        <tissue evidence="3">Leaf</tissue>
    </source>
</reference>
<evidence type="ECO:0000313" key="3">
    <source>
        <dbReference type="EMBL" id="KAH7285723.1"/>
    </source>
</evidence>
<dbReference type="GO" id="GO:0000148">
    <property type="term" value="C:1,3-beta-D-glucan synthase complex"/>
    <property type="evidence" value="ECO:0007669"/>
    <property type="project" value="InterPro"/>
</dbReference>
<feature type="transmembrane region" description="Helical" evidence="1">
    <location>
        <begin position="741"/>
        <end position="760"/>
    </location>
</feature>
<keyword evidence="4" id="KW-1185">Reference proteome</keyword>
<dbReference type="PANTHER" id="PTHR12741">
    <property type="entry name" value="LYST-INTERACTING PROTEIN LIP5 DOPAMINE RESPONSIVE PROTEIN DRG-1"/>
    <property type="match status" value="1"/>
</dbReference>
<dbReference type="EMBL" id="CM035438">
    <property type="protein sequence ID" value="KAH7285723.1"/>
    <property type="molecule type" value="Genomic_DNA"/>
</dbReference>
<keyword evidence="1" id="KW-0812">Transmembrane</keyword>
<dbReference type="Pfam" id="PF02364">
    <property type="entry name" value="Glucan_synthase"/>
    <property type="match status" value="1"/>
</dbReference>